<evidence type="ECO:0000256" key="5">
    <source>
        <dbReference type="ARBA" id="ARBA00023136"/>
    </source>
</evidence>
<protein>
    <submittedName>
        <fullName evidence="7">Uncharacterized protein</fullName>
    </submittedName>
</protein>
<evidence type="ECO:0000256" key="1">
    <source>
        <dbReference type="ARBA" id="ARBA00004370"/>
    </source>
</evidence>
<dbReference type="OMA" id="DSHNFIE"/>
<organism evidence="7 8">
    <name type="scientific">Triticum turgidum subsp. durum</name>
    <name type="common">Durum wheat</name>
    <name type="synonym">Triticum durum</name>
    <dbReference type="NCBI Taxonomy" id="4567"/>
    <lineage>
        <taxon>Eukaryota</taxon>
        <taxon>Viridiplantae</taxon>
        <taxon>Streptophyta</taxon>
        <taxon>Embryophyta</taxon>
        <taxon>Tracheophyta</taxon>
        <taxon>Spermatophyta</taxon>
        <taxon>Magnoliopsida</taxon>
        <taxon>Liliopsida</taxon>
        <taxon>Poales</taxon>
        <taxon>Poaceae</taxon>
        <taxon>BOP clade</taxon>
        <taxon>Pooideae</taxon>
        <taxon>Triticodae</taxon>
        <taxon>Triticeae</taxon>
        <taxon>Triticinae</taxon>
        <taxon>Triticum</taxon>
    </lineage>
</organism>
<evidence type="ECO:0000256" key="4">
    <source>
        <dbReference type="ARBA" id="ARBA00022989"/>
    </source>
</evidence>
<dbReference type="Proteomes" id="UP000324705">
    <property type="component" value="Chromosome 2A"/>
</dbReference>
<evidence type="ECO:0000256" key="3">
    <source>
        <dbReference type="ARBA" id="ARBA00022692"/>
    </source>
</evidence>
<keyword evidence="4 6" id="KW-1133">Transmembrane helix</keyword>
<dbReference type="InterPro" id="IPR007749">
    <property type="entry name" value="DUF677"/>
</dbReference>
<dbReference type="PANTHER" id="PTHR31113">
    <property type="entry name" value="UPF0496 PROTEIN 3-RELATED"/>
    <property type="match status" value="1"/>
</dbReference>
<feature type="transmembrane region" description="Helical" evidence="6">
    <location>
        <begin position="69"/>
        <end position="86"/>
    </location>
</feature>
<comment type="subcellular location">
    <subcellularLocation>
        <location evidence="1">Membrane</location>
    </subcellularLocation>
</comment>
<sequence length="236" mass="25717">MAFLLLPPVAATLLPDPLALKGGRGDAALIISRARLLRFSLALSHPDLRLLKARRRRRLLRCATRGSGICLIGCATGAAIAGLVIATHAVTALLAAAPACAAWCGSCCSTPAWMKRLQQHMDRLDAAARGAYVLNNDVDTIERLVGRLHATVESDKILVRLGLERGRGQHHTIEEVVRQLRKNHPSLLRQLADLEEHICLYFAAVNRARLFLVHHLNAQSDPNLNAQSDPNAELPL</sequence>
<evidence type="ECO:0000256" key="2">
    <source>
        <dbReference type="ARBA" id="ARBA00009074"/>
    </source>
</evidence>
<evidence type="ECO:0000256" key="6">
    <source>
        <dbReference type="SAM" id="Phobius"/>
    </source>
</evidence>
<accession>A0A9R1R8F5</accession>
<proteinExistence type="inferred from homology"/>
<dbReference type="Gramene" id="TRITD2Av1G178140.1">
    <property type="protein sequence ID" value="TRITD2Av1G178140.1"/>
    <property type="gene ID" value="TRITD2Av1G178140"/>
</dbReference>
<feature type="transmembrane region" description="Helical" evidence="6">
    <location>
        <begin position="92"/>
        <end position="114"/>
    </location>
</feature>
<name>A0A9R1R8F5_TRITD</name>
<evidence type="ECO:0000313" key="8">
    <source>
        <dbReference type="Proteomes" id="UP000324705"/>
    </source>
</evidence>
<keyword evidence="3 6" id="KW-0812">Transmembrane</keyword>
<evidence type="ECO:0000313" key="7">
    <source>
        <dbReference type="EMBL" id="VAH32124.1"/>
    </source>
</evidence>
<dbReference type="PANTHER" id="PTHR31113:SF5">
    <property type="entry name" value="OS04G0405700 PROTEIN"/>
    <property type="match status" value="1"/>
</dbReference>
<gene>
    <name evidence="7" type="ORF">TRITD_2Av1G178140</name>
</gene>
<keyword evidence="8" id="KW-1185">Reference proteome</keyword>
<dbReference type="EMBL" id="LT934113">
    <property type="protein sequence ID" value="VAH32124.1"/>
    <property type="molecule type" value="Genomic_DNA"/>
</dbReference>
<comment type="similarity">
    <text evidence="2">Belongs to the UPF0496 family.</text>
</comment>
<keyword evidence="5 6" id="KW-0472">Membrane</keyword>
<reference evidence="7 8" key="1">
    <citation type="submission" date="2017-09" db="EMBL/GenBank/DDBJ databases">
        <authorList>
            <consortium name="International Durum Wheat Genome Sequencing Consortium (IDWGSC)"/>
            <person name="Milanesi L."/>
        </authorList>
    </citation>
    <scope>NUCLEOTIDE SEQUENCE [LARGE SCALE GENOMIC DNA]</scope>
    <source>
        <strain evidence="8">cv. Svevo</strain>
    </source>
</reference>
<dbReference type="GO" id="GO:0016020">
    <property type="term" value="C:membrane"/>
    <property type="evidence" value="ECO:0007669"/>
    <property type="project" value="UniProtKB-SubCell"/>
</dbReference>
<dbReference type="AlphaFoldDB" id="A0A9R1R8F5"/>